<evidence type="ECO:0000313" key="2">
    <source>
        <dbReference type="Proteomes" id="UP000001426"/>
    </source>
</evidence>
<dbReference type="RefSeq" id="WP_147408392.1">
    <property type="nucleotide sequence ID" value="NZ_CP116810.1"/>
</dbReference>
<dbReference type="Proteomes" id="UP000001426">
    <property type="component" value="Chromosome"/>
</dbReference>
<dbReference type="KEGG" id="rpa:TX73_021300"/>
<name>A0AAE9Y1N4_RHOPA</name>
<dbReference type="EMBL" id="CP116810">
    <property type="protein sequence ID" value="WCL94298.1"/>
    <property type="molecule type" value="Genomic_DNA"/>
</dbReference>
<sequence>MLDRLRHCTDLAICVADLTAVAIGWEPGRIEIIDGASVLIRIELVQVLCSRPERVYNVRRQNRTEARRVVGAMPLGAGDLVEIAKCRSAIDAAGRHRRLPPLGKEPFRRGGLFSLGGSNISGLQSRLRSRPIMPQTGSRV</sequence>
<evidence type="ECO:0000313" key="1">
    <source>
        <dbReference type="EMBL" id="WCL94298.1"/>
    </source>
</evidence>
<gene>
    <name evidence="1" type="ORF">TX73_021300</name>
</gene>
<proteinExistence type="predicted"/>
<organism evidence="1 2">
    <name type="scientific">Rhodopseudomonas palustris (strain ATCC BAA-98 / CGA009)</name>
    <dbReference type="NCBI Taxonomy" id="258594"/>
    <lineage>
        <taxon>Bacteria</taxon>
        <taxon>Pseudomonadati</taxon>
        <taxon>Pseudomonadota</taxon>
        <taxon>Alphaproteobacteria</taxon>
        <taxon>Hyphomicrobiales</taxon>
        <taxon>Nitrobacteraceae</taxon>
        <taxon>Rhodopseudomonas</taxon>
    </lineage>
</organism>
<reference evidence="1 2" key="1">
    <citation type="journal article" date="2004" name="Nat. Biotechnol.">
        <title>Complete genome sequence of the metabolically versatile photosynthetic bacterium Rhodopseudomonas palustris.</title>
        <authorList>
            <person name="Larimer F.W."/>
            <person name="Chain P."/>
            <person name="Hauser L."/>
            <person name="Lamerdin J."/>
            <person name="Malfatti S."/>
            <person name="Do L."/>
            <person name="Land M.L."/>
            <person name="Pelletier D.A."/>
            <person name="Beatty J.T."/>
            <person name="Lang A.S."/>
            <person name="Tabita F.R."/>
            <person name="Gibson J.L."/>
            <person name="Hanson T.E."/>
            <person name="Bobst C."/>
            <person name="Torres J.L."/>
            <person name="Peres C."/>
            <person name="Harrison F.H."/>
            <person name="Gibson J."/>
            <person name="Harwood C.S."/>
        </authorList>
    </citation>
    <scope>NUCLEOTIDE SEQUENCE [LARGE SCALE GENOMIC DNA]</scope>
    <source>
        <strain evidence="2">ATCC BAA-98 / CGA009</strain>
    </source>
</reference>
<keyword evidence="2" id="KW-1185">Reference proteome</keyword>
<protein>
    <submittedName>
        <fullName evidence="1">Uncharacterized protein</fullName>
    </submittedName>
</protein>
<dbReference type="AlphaFoldDB" id="A0AAE9Y1N4"/>
<dbReference type="GeneID" id="66895231"/>
<accession>A0AAE9Y1N4</accession>